<sequence>MQFEESTTFLPKHETPTPRENVVVEETSVERAEQIYIREVVPILRVLKPEGLSDEDYETSVMDDLLEEVKNVQVLHGKRIADPVTTMRGVKDLLNRKIKNILRDASGYAEGRYKKPKTVDAGLVRRAKIALLVENDFSDIGTQGYTHRKYIGTQALKHYIAGYSKNGPGLSEPELDILISIRV</sequence>
<gene>
    <name evidence="1" type="ORF">UX20_C0033G0004</name>
</gene>
<organism evidence="1 2">
    <name type="scientific">Candidatus Magasanikbacteria bacterium GW2011_GWC2_45_8</name>
    <dbReference type="NCBI Taxonomy" id="1619050"/>
    <lineage>
        <taxon>Bacteria</taxon>
        <taxon>Candidatus Magasanikiibacteriota</taxon>
    </lineage>
</organism>
<dbReference type="EMBL" id="LCLH01000033">
    <property type="protein sequence ID" value="KKU13076.1"/>
    <property type="molecule type" value="Genomic_DNA"/>
</dbReference>
<protein>
    <submittedName>
        <fullName evidence="1">Uncharacterized protein</fullName>
    </submittedName>
</protein>
<dbReference type="STRING" id="1619050.UX20_C0033G0004"/>
<dbReference type="AlphaFoldDB" id="A0A0G1MXJ2"/>
<dbReference type="Proteomes" id="UP000034911">
    <property type="component" value="Unassembled WGS sequence"/>
</dbReference>
<comment type="caution">
    <text evidence="1">The sequence shown here is derived from an EMBL/GenBank/DDBJ whole genome shotgun (WGS) entry which is preliminary data.</text>
</comment>
<accession>A0A0G1MXJ2</accession>
<evidence type="ECO:0000313" key="2">
    <source>
        <dbReference type="Proteomes" id="UP000034911"/>
    </source>
</evidence>
<proteinExistence type="predicted"/>
<evidence type="ECO:0000313" key="1">
    <source>
        <dbReference type="EMBL" id="KKU13076.1"/>
    </source>
</evidence>
<reference evidence="1 2" key="1">
    <citation type="journal article" date="2015" name="Nature">
        <title>rRNA introns, odd ribosomes, and small enigmatic genomes across a large radiation of phyla.</title>
        <authorList>
            <person name="Brown C.T."/>
            <person name="Hug L.A."/>
            <person name="Thomas B.C."/>
            <person name="Sharon I."/>
            <person name="Castelle C.J."/>
            <person name="Singh A."/>
            <person name="Wilkins M.J."/>
            <person name="Williams K.H."/>
            <person name="Banfield J.F."/>
        </authorList>
    </citation>
    <scope>NUCLEOTIDE SEQUENCE [LARGE SCALE GENOMIC DNA]</scope>
</reference>
<name>A0A0G1MXJ2_9BACT</name>